<organism evidence="2 3">
    <name type="scientific">Botryotinia calthae</name>
    <dbReference type="NCBI Taxonomy" id="38488"/>
    <lineage>
        <taxon>Eukaryota</taxon>
        <taxon>Fungi</taxon>
        <taxon>Dikarya</taxon>
        <taxon>Ascomycota</taxon>
        <taxon>Pezizomycotina</taxon>
        <taxon>Leotiomycetes</taxon>
        <taxon>Helotiales</taxon>
        <taxon>Sclerotiniaceae</taxon>
        <taxon>Botryotinia</taxon>
    </lineage>
</organism>
<feature type="region of interest" description="Disordered" evidence="1">
    <location>
        <begin position="135"/>
        <end position="219"/>
    </location>
</feature>
<feature type="compositionally biased region" description="Polar residues" evidence="1">
    <location>
        <begin position="154"/>
        <end position="163"/>
    </location>
</feature>
<keyword evidence="3" id="KW-1185">Reference proteome</keyword>
<sequence length="295" mass="32355">MDQPQDRKYCFQTRIFMKSRSNAAYIPGMPAMLAPQPFKIETVDEYVKRYNVNKIGWEDSVREGRNVDLHATKANLYELDSLKIPEGVNQDSWIKPSEDWRKEHPDKYILWGTMIESLAEGTEIIEAEVLSDAFMNDPPTFGNGPGQPVLPPSRAQQNVQPFPNTAGPLLAKRNSTFDLQGRSRLNDDSTNPSTSSGISQPSIKNRDSQLSPQPNGNQQIVYPVTKTAGYSSATSVQINDPLSRSILNGDHVNRDPSFLVPPQTPVGNSDPSSTTPDATNGPISAGNSSLNGGIN</sequence>
<evidence type="ECO:0000256" key="1">
    <source>
        <dbReference type="SAM" id="MobiDB-lite"/>
    </source>
</evidence>
<evidence type="ECO:0000313" key="2">
    <source>
        <dbReference type="EMBL" id="TEY46774.1"/>
    </source>
</evidence>
<proteinExistence type="predicted"/>
<evidence type="ECO:0000313" key="3">
    <source>
        <dbReference type="Proteomes" id="UP000297299"/>
    </source>
</evidence>
<feature type="compositionally biased region" description="Polar residues" evidence="1">
    <location>
        <begin position="188"/>
        <end position="219"/>
    </location>
</feature>
<dbReference type="OrthoDB" id="3539733at2759"/>
<gene>
    <name evidence="2" type="ORF">BOTCAL_0314g00110</name>
</gene>
<comment type="caution">
    <text evidence="2">The sequence shown here is derived from an EMBL/GenBank/DDBJ whole genome shotgun (WGS) entry which is preliminary data.</text>
</comment>
<feature type="compositionally biased region" description="Polar residues" evidence="1">
    <location>
        <begin position="265"/>
        <end position="295"/>
    </location>
</feature>
<feature type="region of interest" description="Disordered" evidence="1">
    <location>
        <begin position="246"/>
        <end position="295"/>
    </location>
</feature>
<protein>
    <submittedName>
        <fullName evidence="2">Uncharacterized protein</fullName>
    </submittedName>
</protein>
<name>A0A4Y8CW62_9HELO</name>
<accession>A0A4Y8CW62</accession>
<dbReference type="AlphaFoldDB" id="A0A4Y8CW62"/>
<dbReference type="Proteomes" id="UP000297299">
    <property type="component" value="Unassembled WGS sequence"/>
</dbReference>
<dbReference type="EMBL" id="PHWZ01000313">
    <property type="protein sequence ID" value="TEY46774.1"/>
    <property type="molecule type" value="Genomic_DNA"/>
</dbReference>
<reference evidence="2 3" key="1">
    <citation type="submission" date="2017-11" db="EMBL/GenBank/DDBJ databases">
        <title>Comparative genomics of Botrytis spp.</title>
        <authorList>
            <person name="Valero-Jimenez C.A."/>
            <person name="Tapia P."/>
            <person name="Veloso J."/>
            <person name="Silva-Moreno E."/>
            <person name="Staats M."/>
            <person name="Valdes J.H."/>
            <person name="Van Kan J.A.L."/>
        </authorList>
    </citation>
    <scope>NUCLEOTIDE SEQUENCE [LARGE SCALE GENOMIC DNA]</scope>
    <source>
        <strain evidence="2 3">MUCL2830</strain>
    </source>
</reference>